<dbReference type="PANTHER" id="PTHR43219:SF1">
    <property type="entry name" value="CRISPR-ASSOCIATED ENDONUCLEASE CAS1"/>
    <property type="match status" value="1"/>
</dbReference>
<reference evidence="10 11" key="1">
    <citation type="submission" date="2014-01" db="EMBL/GenBank/DDBJ databases">
        <title>Genome sequencing of Thermotog hypogea.</title>
        <authorList>
            <person name="Zhang X."/>
            <person name="Alvare G."/>
            <person name="Fristensky B."/>
            <person name="Chen L."/>
            <person name="Suen T."/>
            <person name="Chen Q."/>
            <person name="Ma K."/>
        </authorList>
    </citation>
    <scope>NUCLEOTIDE SEQUENCE [LARGE SCALE GENOMIC DNA]</scope>
    <source>
        <strain evidence="10 11">DSM 11164</strain>
    </source>
</reference>
<accession>A0A0X1KRI4</accession>
<evidence type="ECO:0000256" key="2">
    <source>
        <dbReference type="ARBA" id="ARBA00022723"/>
    </source>
</evidence>
<dbReference type="OrthoDB" id="9803119at2"/>
<dbReference type="GO" id="GO:0004520">
    <property type="term" value="F:DNA endonuclease activity"/>
    <property type="evidence" value="ECO:0007669"/>
    <property type="project" value="InterPro"/>
</dbReference>
<dbReference type="GO" id="GO:0016787">
    <property type="term" value="F:hydrolase activity"/>
    <property type="evidence" value="ECO:0007669"/>
    <property type="project" value="UniProtKB-KW"/>
</dbReference>
<dbReference type="Proteomes" id="UP000077469">
    <property type="component" value="Chromosome"/>
</dbReference>
<proteinExistence type="inferred from homology"/>
<dbReference type="Gene3D" id="3.100.10.20">
    <property type="entry name" value="CRISPR-associated endonuclease Cas1, N-terminal domain"/>
    <property type="match status" value="1"/>
</dbReference>
<feature type="binding site" evidence="9">
    <location>
        <position position="155"/>
    </location>
    <ligand>
        <name>Mn(2+)</name>
        <dbReference type="ChEBI" id="CHEBI:29035"/>
    </ligand>
</feature>
<dbReference type="Pfam" id="PF01867">
    <property type="entry name" value="Cas_Cas1"/>
    <property type="match status" value="1"/>
</dbReference>
<dbReference type="RefSeq" id="WP_031505531.1">
    <property type="nucleotide sequence ID" value="NC_022795.1"/>
</dbReference>
<dbReference type="PATRIC" id="fig|1123384.7.peg.1156"/>
<feature type="binding site" evidence="9">
    <location>
        <position position="221"/>
    </location>
    <ligand>
        <name>Mn(2+)</name>
        <dbReference type="ChEBI" id="CHEBI:29035"/>
    </ligand>
</feature>
<keyword evidence="8 9" id="KW-0464">Manganese</keyword>
<dbReference type="Gene3D" id="1.20.120.920">
    <property type="entry name" value="CRISPR-associated endonuclease Cas1, C-terminal domain"/>
    <property type="match status" value="1"/>
</dbReference>
<gene>
    <name evidence="9" type="primary">cas1</name>
    <name evidence="10" type="ORF">AJ81_05770</name>
</gene>
<dbReference type="GO" id="GO:0046872">
    <property type="term" value="F:metal ion binding"/>
    <property type="evidence" value="ECO:0007669"/>
    <property type="project" value="UniProtKB-UniRule"/>
</dbReference>
<sequence>MAEPIYIFSDGILKRKENTILLETKDGKRHIPVENVSEINIFSEVDLNKRLLEFLTEKQIIVHFFNHFGYYVGSYYPREFLNSGLVILKQAEHYLNSEKRLLLARMFVKGALCNIINTLKKYNDDDQFAERIQSIRNHVENLILCSEVNQLMALEGNAREIYYSCFDRMIKSEHFQFGSRTKRPPENELNALMSFANSLLYTTVLSQIYRTHLDPRIGYLHSTNNRRFTLNLDIAEIFKPVLVDRMILTLVNRKQIKPTDFHQIAGGISMKESAKKLLVQTFEERLQDTIHHAKLKRQVSYRSLIRMEAYKIEKHILEDEEYEPYLG</sequence>
<comment type="function">
    <text evidence="9">CRISPR (clustered regularly interspaced short palindromic repeat), is an adaptive immune system that provides protection against mobile genetic elements (viruses, transposable elements and conjugative plasmids). CRISPR clusters contain spacers, sequences complementary to antecedent mobile elements, and target invading nucleic acids. CRISPR clusters are transcribed and processed into CRISPR RNA (crRNA). Acts as a dsDNA endonuclease. Involved in the integration of spacer DNA into the CRISPR cassette.</text>
</comment>
<evidence type="ECO:0000256" key="6">
    <source>
        <dbReference type="ARBA" id="ARBA00023118"/>
    </source>
</evidence>
<dbReference type="PANTHER" id="PTHR43219">
    <property type="entry name" value="CRISPR-ASSOCIATED ENDONUCLEASE CAS1"/>
    <property type="match status" value="1"/>
</dbReference>
<evidence type="ECO:0000256" key="1">
    <source>
        <dbReference type="ARBA" id="ARBA00022722"/>
    </source>
</evidence>
<keyword evidence="7 9" id="KW-0238">DNA-binding</keyword>
<comment type="subunit">
    <text evidence="9">Homodimer, forms a heterotetramer with a Cas2 homodimer.</text>
</comment>
<dbReference type="CDD" id="cd09722">
    <property type="entry name" value="Cas1_I-B"/>
    <property type="match status" value="1"/>
</dbReference>
<organism evidence="10 11">
    <name type="scientific">Pseudothermotoga hypogea DSM 11164 = NBRC 106472</name>
    <dbReference type="NCBI Taxonomy" id="1123384"/>
    <lineage>
        <taxon>Bacteria</taxon>
        <taxon>Thermotogati</taxon>
        <taxon>Thermotogota</taxon>
        <taxon>Thermotogae</taxon>
        <taxon>Thermotogales</taxon>
        <taxon>Thermotogaceae</taxon>
        <taxon>Pseudothermotoga</taxon>
    </lineage>
</organism>
<dbReference type="InterPro" id="IPR042211">
    <property type="entry name" value="CRISPR-assoc_Cas1_N"/>
</dbReference>
<protein>
    <recommendedName>
        <fullName evidence="9">CRISPR-associated endonuclease Cas1</fullName>
        <ecNumber evidence="9">3.1.-.-</ecNumber>
    </recommendedName>
</protein>
<evidence type="ECO:0000256" key="7">
    <source>
        <dbReference type="ARBA" id="ARBA00023125"/>
    </source>
</evidence>
<evidence type="ECO:0000256" key="3">
    <source>
        <dbReference type="ARBA" id="ARBA00022759"/>
    </source>
</evidence>
<comment type="cofactor">
    <cofactor evidence="9">
        <name>Mg(2+)</name>
        <dbReference type="ChEBI" id="CHEBI:18420"/>
    </cofactor>
    <cofactor evidence="9">
        <name>Mn(2+)</name>
        <dbReference type="ChEBI" id="CHEBI:29035"/>
    </cofactor>
</comment>
<dbReference type="GO" id="GO:0043571">
    <property type="term" value="P:maintenance of CRISPR repeat elements"/>
    <property type="evidence" value="ECO:0007669"/>
    <property type="project" value="UniProtKB-UniRule"/>
</dbReference>
<name>A0A0X1KRI4_9THEM</name>
<keyword evidence="11" id="KW-1185">Reference proteome</keyword>
<feature type="binding site" evidence="9">
    <location>
        <position position="236"/>
    </location>
    <ligand>
        <name>Mn(2+)</name>
        <dbReference type="ChEBI" id="CHEBI:29035"/>
    </ligand>
</feature>
<keyword evidence="4 9" id="KW-0378">Hydrolase</keyword>
<evidence type="ECO:0000256" key="8">
    <source>
        <dbReference type="ARBA" id="ARBA00023211"/>
    </source>
</evidence>
<dbReference type="NCBIfam" id="TIGR00287">
    <property type="entry name" value="cas1"/>
    <property type="match status" value="1"/>
</dbReference>
<evidence type="ECO:0000256" key="4">
    <source>
        <dbReference type="ARBA" id="ARBA00022801"/>
    </source>
</evidence>
<dbReference type="EMBL" id="CP007141">
    <property type="protein sequence ID" value="AJC73784.1"/>
    <property type="molecule type" value="Genomic_DNA"/>
</dbReference>
<dbReference type="KEGG" id="phy:AJ81_05770"/>
<dbReference type="InterPro" id="IPR042206">
    <property type="entry name" value="CRISPR-assoc_Cas1_C"/>
</dbReference>
<dbReference type="HAMAP" id="MF_01470">
    <property type="entry name" value="Cas1"/>
    <property type="match status" value="1"/>
</dbReference>
<keyword evidence="1 9" id="KW-0540">Nuclease</keyword>
<dbReference type="EC" id="3.1.-.-" evidence="9"/>
<dbReference type="PaxDb" id="1123384-AJ81_05770"/>
<dbReference type="InterPro" id="IPR002729">
    <property type="entry name" value="CRISPR-assoc_Cas1"/>
</dbReference>
<dbReference type="InterPro" id="IPR019858">
    <property type="entry name" value="CRISPR-assoc_Cas1_HMARI/TNEAP"/>
</dbReference>
<keyword evidence="6 9" id="KW-0051">Antiviral defense</keyword>
<comment type="similarity">
    <text evidence="9">Belongs to the CRISPR-associated endonuclease Cas1 family.</text>
</comment>
<evidence type="ECO:0000313" key="10">
    <source>
        <dbReference type="EMBL" id="AJC73784.1"/>
    </source>
</evidence>
<evidence type="ECO:0000256" key="5">
    <source>
        <dbReference type="ARBA" id="ARBA00022842"/>
    </source>
</evidence>
<dbReference type="GO" id="GO:0003677">
    <property type="term" value="F:DNA binding"/>
    <property type="evidence" value="ECO:0007669"/>
    <property type="project" value="UniProtKB-KW"/>
</dbReference>
<keyword evidence="3 9" id="KW-0255">Endonuclease</keyword>
<keyword evidence="2 9" id="KW-0479">Metal-binding</keyword>
<dbReference type="AlphaFoldDB" id="A0A0X1KRI4"/>
<dbReference type="GO" id="GO:0051607">
    <property type="term" value="P:defense response to virus"/>
    <property type="evidence" value="ECO:0007669"/>
    <property type="project" value="UniProtKB-UniRule"/>
</dbReference>
<dbReference type="STRING" id="1123384.AJ81_05770"/>
<keyword evidence="5 9" id="KW-0460">Magnesium</keyword>
<dbReference type="NCBIfam" id="TIGR03641">
    <property type="entry name" value="cas1_HMARI"/>
    <property type="match status" value="1"/>
</dbReference>
<evidence type="ECO:0000256" key="9">
    <source>
        <dbReference type="HAMAP-Rule" id="MF_01470"/>
    </source>
</evidence>
<evidence type="ECO:0000313" key="11">
    <source>
        <dbReference type="Proteomes" id="UP000077469"/>
    </source>
</evidence>